<reference evidence="1 2" key="1">
    <citation type="submission" date="2015-07" db="EMBL/GenBank/DDBJ databases">
        <title>The genome of Melipona quadrifasciata.</title>
        <authorList>
            <person name="Pan H."/>
            <person name="Kapheim K."/>
        </authorList>
    </citation>
    <scope>NUCLEOTIDE SEQUENCE [LARGE SCALE GENOMIC DNA]</scope>
    <source>
        <strain evidence="1">0111107301</strain>
        <tissue evidence="1">Whole body</tissue>
    </source>
</reference>
<protein>
    <submittedName>
        <fullName evidence="1">Uncharacterized protein</fullName>
    </submittedName>
</protein>
<dbReference type="Proteomes" id="UP000053105">
    <property type="component" value="Unassembled WGS sequence"/>
</dbReference>
<organism evidence="1 2">
    <name type="scientific">Melipona quadrifasciata</name>
    <dbReference type="NCBI Taxonomy" id="166423"/>
    <lineage>
        <taxon>Eukaryota</taxon>
        <taxon>Metazoa</taxon>
        <taxon>Ecdysozoa</taxon>
        <taxon>Arthropoda</taxon>
        <taxon>Hexapoda</taxon>
        <taxon>Insecta</taxon>
        <taxon>Pterygota</taxon>
        <taxon>Neoptera</taxon>
        <taxon>Endopterygota</taxon>
        <taxon>Hymenoptera</taxon>
        <taxon>Apocrita</taxon>
        <taxon>Aculeata</taxon>
        <taxon>Apoidea</taxon>
        <taxon>Anthophila</taxon>
        <taxon>Apidae</taxon>
        <taxon>Melipona</taxon>
    </lineage>
</organism>
<evidence type="ECO:0000313" key="2">
    <source>
        <dbReference type="Proteomes" id="UP000053105"/>
    </source>
</evidence>
<dbReference type="STRING" id="166423.A0A0M9A7X0"/>
<proteinExistence type="predicted"/>
<keyword evidence="2" id="KW-1185">Reference proteome</keyword>
<gene>
    <name evidence="1" type="ORF">WN51_10108</name>
</gene>
<sequence>EYAHTRLREFGIFINAIHEFKNITTKLDLYIFLNSVNHVAKMYISAVDIVDNLQFQDYNIPRTDNAFCTIELYCKLFNLLTSGRRHAFSSLVDNEVSEMFAG</sequence>
<dbReference type="AlphaFoldDB" id="A0A0M9A7X0"/>
<dbReference type="EMBL" id="KQ435716">
    <property type="protein sequence ID" value="KOX79060.1"/>
    <property type="molecule type" value="Genomic_DNA"/>
</dbReference>
<name>A0A0M9A7X0_9HYME</name>
<accession>A0A0M9A7X0</accession>
<evidence type="ECO:0000313" key="1">
    <source>
        <dbReference type="EMBL" id="KOX79060.1"/>
    </source>
</evidence>
<feature type="non-terminal residue" evidence="1">
    <location>
        <position position="1"/>
    </location>
</feature>